<comment type="caution">
    <text evidence="2">The sequence shown here is derived from an EMBL/GenBank/DDBJ whole genome shotgun (WGS) entry which is preliminary data.</text>
</comment>
<name>A0A9N8JWP2_9PEZI</name>
<organism evidence="2 3">
    <name type="scientific">Aureobasidium vineae</name>
    <dbReference type="NCBI Taxonomy" id="2773715"/>
    <lineage>
        <taxon>Eukaryota</taxon>
        <taxon>Fungi</taxon>
        <taxon>Dikarya</taxon>
        <taxon>Ascomycota</taxon>
        <taxon>Pezizomycotina</taxon>
        <taxon>Dothideomycetes</taxon>
        <taxon>Dothideomycetidae</taxon>
        <taxon>Dothideales</taxon>
        <taxon>Saccotheciaceae</taxon>
        <taxon>Aureobasidium</taxon>
    </lineage>
</organism>
<dbReference type="AlphaFoldDB" id="A0A9N8JWP2"/>
<dbReference type="EMBL" id="CAIJEN010000016">
    <property type="protein sequence ID" value="CAD0096154.1"/>
    <property type="molecule type" value="Genomic_DNA"/>
</dbReference>
<evidence type="ECO:0000313" key="3">
    <source>
        <dbReference type="Proteomes" id="UP000716446"/>
    </source>
</evidence>
<proteinExistence type="predicted"/>
<reference evidence="2" key="1">
    <citation type="submission" date="2020-06" db="EMBL/GenBank/DDBJ databases">
        <authorList>
            <person name="Onetto C."/>
        </authorList>
    </citation>
    <scope>NUCLEOTIDE SEQUENCE</scope>
</reference>
<feature type="region of interest" description="Disordered" evidence="1">
    <location>
        <begin position="9"/>
        <end position="32"/>
    </location>
</feature>
<keyword evidence="3" id="KW-1185">Reference proteome</keyword>
<accession>A0A9N8JWP2</accession>
<gene>
    <name evidence="2" type="ORF">AWRI4619_LOCUS9234</name>
</gene>
<sequence>MVYRIYDIKSETQSGRNTPPERPAQPYHVSEPPYEGYHAVEQSAYRSSAPDSAIVIDNGMLSLPSTFYSACH</sequence>
<dbReference type="Proteomes" id="UP000716446">
    <property type="component" value="Unassembled WGS sequence"/>
</dbReference>
<protein>
    <submittedName>
        <fullName evidence="2">Uncharacterized protein</fullName>
    </submittedName>
</protein>
<evidence type="ECO:0000256" key="1">
    <source>
        <dbReference type="SAM" id="MobiDB-lite"/>
    </source>
</evidence>
<evidence type="ECO:0000313" key="2">
    <source>
        <dbReference type="EMBL" id="CAD0096154.1"/>
    </source>
</evidence>